<reference evidence="3 4" key="1">
    <citation type="submission" date="2015-07" db="EMBL/GenBank/DDBJ databases">
        <title>A draft genome sequence of Mycobacterium wolinskyi.</title>
        <authorList>
            <person name="de Man T.J."/>
            <person name="Perry K.A."/>
            <person name="Coulliette A.D."/>
            <person name="Jensen B."/>
            <person name="Toney N.C."/>
            <person name="Limbago B.M."/>
            <person name="Noble-Wang J."/>
        </authorList>
    </citation>
    <scope>NUCLEOTIDE SEQUENCE [LARGE SCALE GENOMIC DNA]</scope>
    <source>
        <strain evidence="3 4">CDC_01</strain>
    </source>
</reference>
<dbReference type="SUPFAM" id="SSF53850">
    <property type="entry name" value="Periplasmic binding protein-like II"/>
    <property type="match status" value="1"/>
</dbReference>
<dbReference type="Gene3D" id="3.40.190.170">
    <property type="entry name" value="Bacterial extracellular solute-binding protein, family 7"/>
    <property type="match status" value="1"/>
</dbReference>
<gene>
    <name evidence="3" type="ORF">AFM11_23565</name>
</gene>
<dbReference type="NCBIfam" id="NF037995">
    <property type="entry name" value="TRAP_S1"/>
    <property type="match status" value="1"/>
</dbReference>
<evidence type="ECO:0000313" key="4">
    <source>
        <dbReference type="Proteomes" id="UP000070612"/>
    </source>
</evidence>
<name>A0A132PHL8_9MYCO</name>
<comment type="caution">
    <text evidence="3">The sequence shown here is derived from an EMBL/GenBank/DDBJ whole genome shotgun (WGS) entry which is preliminary data.</text>
</comment>
<evidence type="ECO:0000256" key="2">
    <source>
        <dbReference type="SAM" id="MobiDB-lite"/>
    </source>
</evidence>
<evidence type="ECO:0000256" key="1">
    <source>
        <dbReference type="ARBA" id="ARBA00022729"/>
    </source>
</evidence>
<dbReference type="PANTHER" id="PTHR33376">
    <property type="match status" value="1"/>
</dbReference>
<feature type="region of interest" description="Disordered" evidence="2">
    <location>
        <begin position="1"/>
        <end position="24"/>
    </location>
</feature>
<organism evidence="3 4">
    <name type="scientific">Mycolicibacterium wolinskyi</name>
    <dbReference type="NCBI Taxonomy" id="59750"/>
    <lineage>
        <taxon>Bacteria</taxon>
        <taxon>Bacillati</taxon>
        <taxon>Actinomycetota</taxon>
        <taxon>Actinomycetes</taxon>
        <taxon>Mycobacteriales</taxon>
        <taxon>Mycobacteriaceae</taxon>
        <taxon>Mycolicibacterium</taxon>
    </lineage>
</organism>
<keyword evidence="4" id="KW-1185">Reference proteome</keyword>
<dbReference type="EMBL" id="LGTW01000017">
    <property type="protein sequence ID" value="KWX21826.1"/>
    <property type="molecule type" value="Genomic_DNA"/>
</dbReference>
<proteinExistence type="predicted"/>
<accession>A0A132PHL8</accession>
<dbReference type="PATRIC" id="fig|59750.3.peg.2069"/>
<dbReference type="Proteomes" id="UP000070612">
    <property type="component" value="Unassembled WGS sequence"/>
</dbReference>
<keyword evidence="1" id="KW-0732">Signal</keyword>
<dbReference type="PANTHER" id="PTHR33376:SF5">
    <property type="entry name" value="EXTRACYTOPLASMIC SOLUTE RECEPTOR PROTEIN"/>
    <property type="match status" value="1"/>
</dbReference>
<dbReference type="STRING" id="59750.AWC31_28290"/>
<dbReference type="RefSeq" id="WP_067853248.1">
    <property type="nucleotide sequence ID" value="NZ_LGTW01000017.1"/>
</dbReference>
<dbReference type="AlphaFoldDB" id="A0A132PHL8"/>
<dbReference type="InterPro" id="IPR018389">
    <property type="entry name" value="DctP_fam"/>
</dbReference>
<dbReference type="InterPro" id="IPR038404">
    <property type="entry name" value="TRAP_DctP_sf"/>
</dbReference>
<dbReference type="Pfam" id="PF03480">
    <property type="entry name" value="DctP"/>
    <property type="match status" value="1"/>
</dbReference>
<evidence type="ECO:0008006" key="5">
    <source>
        <dbReference type="Google" id="ProtNLM"/>
    </source>
</evidence>
<dbReference type="GO" id="GO:0055085">
    <property type="term" value="P:transmembrane transport"/>
    <property type="evidence" value="ECO:0007669"/>
    <property type="project" value="InterPro"/>
</dbReference>
<sequence>MALVVSACGSSPASQPETITDEQSPATTVTLVHDIPSGHPRLPYFDDFAESVNTSSQGRLTVEINPNGEILAGRASLDAVRDGRADLALVNMTHVEAMEPAAGFMNLPFALDDTAMAAQQNRTAVYEVQSGLVRPHGVEFLGYMRGADQLLAFPADDVERVEDIEGKRIRVAGGGIYERLMRDLGAVPVAIPIPEIKDRMQRGEVDGVFTSPGGWTTQVFESAPHAVQVPGLMYISYALIANKDWFDSLPDADRDAVAAAGAELTEQWVQMAEDDKAVVNQAVADGGSYRVLPDDEVARWKARVSGVSDDFYSSHSSLADELQRRGLRVTG</sequence>
<feature type="compositionally biased region" description="Polar residues" evidence="2">
    <location>
        <begin position="8"/>
        <end position="24"/>
    </location>
</feature>
<evidence type="ECO:0000313" key="3">
    <source>
        <dbReference type="EMBL" id="KWX21826.1"/>
    </source>
</evidence>
<protein>
    <recommendedName>
        <fullName evidence="5">C4-dicarboxylate ABC transporter substrate-binding protein</fullName>
    </recommendedName>
</protein>